<dbReference type="InterPro" id="IPR045249">
    <property type="entry name" value="HARBI1-like"/>
</dbReference>
<sequence>MLQAAMEPSPPTLLQLSHEFQAFKELVSNMLSLLQKQVTKCVNSIDEMDMRQRRKVLLFNGIAETPEVNLENEVLGLIQNKMGLSNVDRSSLKRCHRLGSHNNNNKVRPVLVHFHEYQVKSDVWRSKSKLKESLLEEAYSIDMYDSRRQACEIRRFQVVNSHKDFVENYRLSEALIDNVLQDIIHLMKNPRRRCRGLSIKIKLLCALSFLASGSYQRICGKNVNTYVSQPSVSRCVREVVDALNHPSVVRKYLRFPQNSMERLKLKERFFEKYKIPGVIGCVDGTYVTMVRPPENEERYYCRKGNHARNIQLITDADLNILHVDAVYGGATRDSFIFNHSIIRNHLEHLVNACETVHLLGDSGYAQRAYLMVPVPNVEEGTPAAHYNKLHATARNTVERAIGRLKGRFR</sequence>
<dbReference type="Proteomes" id="UP001314205">
    <property type="component" value="Unassembled WGS sequence"/>
</dbReference>
<proteinExistence type="inferred from homology"/>
<keyword evidence="7" id="KW-0539">Nucleus</keyword>
<evidence type="ECO:0000259" key="8">
    <source>
        <dbReference type="Pfam" id="PF13359"/>
    </source>
</evidence>
<keyword evidence="4" id="KW-0540">Nuclease</keyword>
<organism evidence="9 10">
    <name type="scientific">Parnassius mnemosyne</name>
    <name type="common">clouded apollo</name>
    <dbReference type="NCBI Taxonomy" id="213953"/>
    <lineage>
        <taxon>Eukaryota</taxon>
        <taxon>Metazoa</taxon>
        <taxon>Ecdysozoa</taxon>
        <taxon>Arthropoda</taxon>
        <taxon>Hexapoda</taxon>
        <taxon>Insecta</taxon>
        <taxon>Pterygota</taxon>
        <taxon>Neoptera</taxon>
        <taxon>Endopterygota</taxon>
        <taxon>Lepidoptera</taxon>
        <taxon>Glossata</taxon>
        <taxon>Ditrysia</taxon>
        <taxon>Papilionoidea</taxon>
        <taxon>Papilionidae</taxon>
        <taxon>Parnassiinae</taxon>
        <taxon>Parnassini</taxon>
        <taxon>Parnassius</taxon>
        <taxon>Driopa</taxon>
    </lineage>
</organism>
<dbReference type="GO" id="GO:0016787">
    <property type="term" value="F:hydrolase activity"/>
    <property type="evidence" value="ECO:0007669"/>
    <property type="project" value="UniProtKB-KW"/>
</dbReference>
<comment type="caution">
    <text evidence="9">The sequence shown here is derived from an EMBL/GenBank/DDBJ whole genome shotgun (WGS) entry which is preliminary data.</text>
</comment>
<keyword evidence="10" id="KW-1185">Reference proteome</keyword>
<comment type="similarity">
    <text evidence="3">Belongs to the HARBI1 family.</text>
</comment>
<dbReference type="PANTHER" id="PTHR22930:SF289">
    <property type="entry name" value="DDE TNP4 DOMAIN-CONTAINING PROTEIN-RELATED"/>
    <property type="match status" value="1"/>
</dbReference>
<name>A0AAV1LB09_9NEOP</name>
<comment type="subcellular location">
    <subcellularLocation>
        <location evidence="2">Nucleus</location>
    </subcellularLocation>
</comment>
<evidence type="ECO:0000256" key="5">
    <source>
        <dbReference type="ARBA" id="ARBA00022723"/>
    </source>
</evidence>
<evidence type="ECO:0000256" key="3">
    <source>
        <dbReference type="ARBA" id="ARBA00006958"/>
    </source>
</evidence>
<dbReference type="GO" id="GO:0005634">
    <property type="term" value="C:nucleus"/>
    <property type="evidence" value="ECO:0007669"/>
    <property type="project" value="UniProtKB-SubCell"/>
</dbReference>
<evidence type="ECO:0000256" key="6">
    <source>
        <dbReference type="ARBA" id="ARBA00022801"/>
    </source>
</evidence>
<evidence type="ECO:0000256" key="7">
    <source>
        <dbReference type="ARBA" id="ARBA00023242"/>
    </source>
</evidence>
<dbReference type="GO" id="GO:0004518">
    <property type="term" value="F:nuclease activity"/>
    <property type="evidence" value="ECO:0007669"/>
    <property type="project" value="UniProtKB-KW"/>
</dbReference>
<evidence type="ECO:0000256" key="4">
    <source>
        <dbReference type="ARBA" id="ARBA00022722"/>
    </source>
</evidence>
<protein>
    <recommendedName>
        <fullName evidence="8">DDE Tnp4 domain-containing protein</fullName>
    </recommendedName>
</protein>
<keyword evidence="6" id="KW-0378">Hydrolase</keyword>
<feature type="domain" description="DDE Tnp4" evidence="8">
    <location>
        <begin position="282"/>
        <end position="409"/>
    </location>
</feature>
<dbReference type="AlphaFoldDB" id="A0AAV1LB09"/>
<keyword evidence="5" id="KW-0479">Metal-binding</keyword>
<comment type="cofactor">
    <cofactor evidence="1">
        <name>a divalent metal cation</name>
        <dbReference type="ChEBI" id="CHEBI:60240"/>
    </cofactor>
</comment>
<dbReference type="EMBL" id="CAVLGL010000087">
    <property type="protein sequence ID" value="CAK1592498.1"/>
    <property type="molecule type" value="Genomic_DNA"/>
</dbReference>
<dbReference type="InterPro" id="IPR027806">
    <property type="entry name" value="HARBI1_dom"/>
</dbReference>
<gene>
    <name evidence="9" type="ORF">PARMNEM_LOCUS12440</name>
</gene>
<evidence type="ECO:0000256" key="1">
    <source>
        <dbReference type="ARBA" id="ARBA00001968"/>
    </source>
</evidence>
<dbReference type="Gene3D" id="3.30.70.1820">
    <property type="entry name" value="L1 transposable element, RRM domain"/>
    <property type="match status" value="1"/>
</dbReference>
<dbReference type="Pfam" id="PF13359">
    <property type="entry name" value="DDE_Tnp_4"/>
    <property type="match status" value="1"/>
</dbReference>
<accession>A0AAV1LB09</accession>
<evidence type="ECO:0000256" key="2">
    <source>
        <dbReference type="ARBA" id="ARBA00004123"/>
    </source>
</evidence>
<reference evidence="9 10" key="1">
    <citation type="submission" date="2023-11" db="EMBL/GenBank/DDBJ databases">
        <authorList>
            <person name="Hedman E."/>
            <person name="Englund M."/>
            <person name="Stromberg M."/>
            <person name="Nyberg Akerstrom W."/>
            <person name="Nylinder S."/>
            <person name="Jareborg N."/>
            <person name="Kallberg Y."/>
            <person name="Kronander E."/>
        </authorList>
    </citation>
    <scope>NUCLEOTIDE SEQUENCE [LARGE SCALE GENOMIC DNA]</scope>
</reference>
<dbReference type="GO" id="GO:0046872">
    <property type="term" value="F:metal ion binding"/>
    <property type="evidence" value="ECO:0007669"/>
    <property type="project" value="UniProtKB-KW"/>
</dbReference>
<dbReference type="PANTHER" id="PTHR22930">
    <property type="match status" value="1"/>
</dbReference>
<evidence type="ECO:0000313" key="9">
    <source>
        <dbReference type="EMBL" id="CAK1592498.1"/>
    </source>
</evidence>
<evidence type="ECO:0000313" key="10">
    <source>
        <dbReference type="Proteomes" id="UP001314205"/>
    </source>
</evidence>